<dbReference type="PANTHER" id="PTHR44998">
    <property type="match status" value="1"/>
</dbReference>
<dbReference type="PROSITE" id="PS50005">
    <property type="entry name" value="TPR"/>
    <property type="match status" value="2"/>
</dbReference>
<evidence type="ECO:0000256" key="7">
    <source>
        <dbReference type="ARBA" id="ARBA00022803"/>
    </source>
</evidence>
<evidence type="ECO:0000256" key="4">
    <source>
        <dbReference type="ARBA" id="ARBA00022676"/>
    </source>
</evidence>
<dbReference type="Pfam" id="PF13844">
    <property type="entry name" value="Glyco_transf_41"/>
    <property type="match status" value="2"/>
</dbReference>
<evidence type="ECO:0000256" key="6">
    <source>
        <dbReference type="ARBA" id="ARBA00022737"/>
    </source>
</evidence>
<keyword evidence="7 8" id="KW-0802">TPR repeat</keyword>
<comment type="pathway">
    <text evidence="1">Protein modification; protein glycosylation.</text>
</comment>
<feature type="domain" description="O-GlcNAc transferase C-terminal" evidence="10">
    <location>
        <begin position="535"/>
        <end position="711"/>
    </location>
</feature>
<dbReference type="EMBL" id="KI913957">
    <property type="protein sequence ID" value="ETW05010.1"/>
    <property type="molecule type" value="Genomic_DNA"/>
</dbReference>
<evidence type="ECO:0000256" key="1">
    <source>
        <dbReference type="ARBA" id="ARBA00004922"/>
    </source>
</evidence>
<keyword evidence="9" id="KW-0732">Signal</keyword>
<evidence type="ECO:0000256" key="9">
    <source>
        <dbReference type="SAM" id="SignalP"/>
    </source>
</evidence>
<feature type="repeat" description="TPR" evidence="8">
    <location>
        <begin position="163"/>
        <end position="196"/>
    </location>
</feature>
<feature type="domain" description="O-GlcNAc transferase C-terminal" evidence="10">
    <location>
        <begin position="282"/>
        <end position="515"/>
    </location>
</feature>
<keyword evidence="6" id="KW-0677">Repeat</keyword>
<name>A0A024UFP0_9STRA</name>
<accession>A0A024UFP0</accession>
<dbReference type="InterPro" id="IPR029489">
    <property type="entry name" value="OGT/SEC/SPY_C"/>
</dbReference>
<evidence type="ECO:0000259" key="10">
    <source>
        <dbReference type="Pfam" id="PF13844"/>
    </source>
</evidence>
<dbReference type="STRING" id="157072.A0A024UFP0"/>
<evidence type="ECO:0000256" key="5">
    <source>
        <dbReference type="ARBA" id="ARBA00022679"/>
    </source>
</evidence>
<protein>
    <recommendedName>
        <fullName evidence="3">protein O-GlcNAc transferase</fullName>
        <ecNumber evidence="3">2.4.1.255</ecNumber>
    </recommendedName>
</protein>
<dbReference type="RefSeq" id="XP_008866449.1">
    <property type="nucleotide sequence ID" value="XM_008868227.1"/>
</dbReference>
<proteinExistence type="inferred from homology"/>
<evidence type="ECO:0000256" key="8">
    <source>
        <dbReference type="PROSITE-ProRule" id="PRU00339"/>
    </source>
</evidence>
<dbReference type="GO" id="GO:0097363">
    <property type="term" value="F:protein O-acetylglucosaminyltransferase activity"/>
    <property type="evidence" value="ECO:0007669"/>
    <property type="project" value="UniProtKB-EC"/>
</dbReference>
<dbReference type="PANTHER" id="PTHR44998:SF1">
    <property type="entry name" value="UDP-N-ACETYLGLUCOSAMINE--PEPTIDE N-ACETYLGLUCOSAMINYLTRANSFERASE 110 KDA SUBUNIT"/>
    <property type="match status" value="1"/>
</dbReference>
<dbReference type="Gene3D" id="3.40.50.11380">
    <property type="match status" value="1"/>
</dbReference>
<reference evidence="11" key="1">
    <citation type="submission" date="2013-12" db="EMBL/GenBank/DDBJ databases">
        <title>The Genome Sequence of Aphanomyces invadans NJM9701.</title>
        <authorList>
            <consortium name="The Broad Institute Genomics Platform"/>
            <person name="Russ C."/>
            <person name="Tyler B."/>
            <person name="van West P."/>
            <person name="Dieguez-Uribeondo J."/>
            <person name="Young S.K."/>
            <person name="Zeng Q."/>
            <person name="Gargeya S."/>
            <person name="Fitzgerald M."/>
            <person name="Abouelleil A."/>
            <person name="Alvarado L."/>
            <person name="Chapman S.B."/>
            <person name="Gainer-Dewar J."/>
            <person name="Goldberg J."/>
            <person name="Griggs A."/>
            <person name="Gujja S."/>
            <person name="Hansen M."/>
            <person name="Howarth C."/>
            <person name="Imamovic A."/>
            <person name="Ireland A."/>
            <person name="Larimer J."/>
            <person name="McCowan C."/>
            <person name="Murphy C."/>
            <person name="Pearson M."/>
            <person name="Poon T.W."/>
            <person name="Priest M."/>
            <person name="Roberts A."/>
            <person name="Saif S."/>
            <person name="Shea T."/>
            <person name="Sykes S."/>
            <person name="Wortman J."/>
            <person name="Nusbaum C."/>
            <person name="Birren B."/>
        </authorList>
    </citation>
    <scope>NUCLEOTIDE SEQUENCE [LARGE SCALE GENOMIC DNA]</scope>
    <source>
        <strain evidence="11">NJM9701</strain>
    </source>
</reference>
<dbReference type="SUPFAM" id="SSF48452">
    <property type="entry name" value="TPR-like"/>
    <property type="match status" value="2"/>
</dbReference>
<dbReference type="InterPro" id="IPR019734">
    <property type="entry name" value="TPR_rpt"/>
</dbReference>
<dbReference type="VEuPathDB" id="FungiDB:H310_04069"/>
<evidence type="ECO:0000256" key="3">
    <source>
        <dbReference type="ARBA" id="ARBA00011970"/>
    </source>
</evidence>
<feature type="chain" id="PRO_5001535069" description="protein O-GlcNAc transferase" evidence="9">
    <location>
        <begin position="27"/>
        <end position="1328"/>
    </location>
</feature>
<keyword evidence="5" id="KW-0808">Transferase</keyword>
<feature type="signal peptide" evidence="9">
    <location>
        <begin position="1"/>
        <end position="26"/>
    </location>
</feature>
<dbReference type="OrthoDB" id="9991317at2759"/>
<gene>
    <name evidence="11" type="ORF">H310_04069</name>
</gene>
<dbReference type="SMART" id="SM00028">
    <property type="entry name" value="TPR"/>
    <property type="match status" value="8"/>
</dbReference>
<dbReference type="InterPro" id="IPR011990">
    <property type="entry name" value="TPR-like_helical_dom_sf"/>
</dbReference>
<dbReference type="Gene3D" id="3.40.50.2000">
    <property type="entry name" value="Glycogen Phosphorylase B"/>
    <property type="match status" value="2"/>
</dbReference>
<dbReference type="Gene3D" id="1.25.40.10">
    <property type="entry name" value="Tetratricopeptide repeat domain"/>
    <property type="match status" value="3"/>
</dbReference>
<dbReference type="EC" id="2.4.1.255" evidence="3"/>
<dbReference type="eggNOG" id="KOG4626">
    <property type="taxonomic scope" value="Eukaryota"/>
</dbReference>
<comment type="similarity">
    <text evidence="2">Belongs to the glycosyltransferase 41 family. O-GlcNAc transferase subfamily.</text>
</comment>
<sequence length="1328" mass="148044">MAACSLTPCTLAIVLLILFTWLNIEAVGYTYPSTAVNHFQVIAALEEYTLGQKATDEGRIDDAIAHYQQSIQAYAKFGPSYNNMGILLHKRGNNDEAKRSHEIAAEVSLEEGDWETFASAHNNLGYLVRLGHAKSYEKTLLAVHHFDLALQVTPPNCTVGVYVSALYNKGSALYGIGQLDQAQQLLRHVLTLDPSHGSAHLDMGNIYFHQGHLDKALYHQHLLVQLGTTIREVVGALNNQGQFLKEIGYVKDALVSHTQALHLQPTDGNTLLNVITARRQLCLWDDADDWHGRLLELTSASLHASTLDKRLANLPALLPYDATLMAISDEMKRDIAVSNSLQWEQSSPYFPLKASAASAAPLTKLNIGYFGYDFRNHPMGQLTIGALEHHNHSRIHLHAYAYGPNDLSTWRNRSEAACDVFRDLFEASDVDIAAQIHADGIHIAVDLMAHTRGARVGISGLKPAPILVNYLGYPGTMGSSFTDYAIVDRFVVPPMVAASTFTEKLVYLPHTYQVNMYEWSVDTVAKHTFGDRWLFVFCNFNTINKMEPVAFGVWMAILRRVPHGVLWLLEPSRVDAGVVRTFRTEAAARGVNPDRLIFASRLPHDQHLTRLRNAHLFLDSIIYTAHTTASDMIWAHLPIVTLWGSTFASRVAGSLMDTALGSTLWTTHSIKEYEDLAVRLATTDRATLNSFRFTLAQRAAVSPLFDSRRTTFHLEHAYACMASLGSGRLHIIVDPRDYNALQRPTLQDMVQRTLALHENGDFEAATLGYARILAVEPSHPDALHLFGLARYQQHNYGDALDYMLASLQVAKNVGFFHGNLGQVYHALHDYASAAHEFATALALDPNQPQVFLNYMTLLQATKQQNVLVQVFGEFGEKLAGALPAASQWDLQFEVAYALVGQGELQKAMDCLAAIDAMTPPVDILVRARYNSAAILSRLGQHDQANYVSMKTVRLEHEAQQVHANLLKFHGEDGHRPRLVIYCYEYGQGWWGEWGPYSTETGVGGSEEAVIYMSRELVAVGYRVEIFGNPPEAMTDSYGVHWFPHTWFDPDEPSDVFIAWRYHISTALASRASAVFVWLHDMVNEASFTPSYVDTIDGIFCLSQAHAAGFAPHAMVKIISTGNGLVPSAFASHGANSPTHFVYGSSPNRGLETVLESWGDIRRRIPNATLHVYYGFTQAFVRFAQPSDAWRQRMDILLQQDGITYYGLVDHDTLAKGYASAGFYLYPTTYFETSCVSIMKAMANGAIPITSKRGALHEVVASFDLGPQEALEGAMTEAWRLKWVDAVVAAVTLDTSQHRRDMQVHAQREFLWSKVARQWQQVFNRIDRR</sequence>
<dbReference type="Pfam" id="PF14559">
    <property type="entry name" value="TPR_19"/>
    <property type="match status" value="1"/>
</dbReference>
<evidence type="ECO:0000313" key="11">
    <source>
        <dbReference type="EMBL" id="ETW05010.1"/>
    </source>
</evidence>
<dbReference type="GeneID" id="20081119"/>
<feature type="repeat" description="TPR" evidence="8">
    <location>
        <begin position="814"/>
        <end position="847"/>
    </location>
</feature>
<dbReference type="SUPFAM" id="SSF53756">
    <property type="entry name" value="UDP-Glycosyltransferase/glycogen phosphorylase"/>
    <property type="match status" value="1"/>
</dbReference>
<evidence type="ECO:0000256" key="2">
    <source>
        <dbReference type="ARBA" id="ARBA00005386"/>
    </source>
</evidence>
<keyword evidence="4" id="KW-0328">Glycosyltransferase</keyword>
<organism evidence="11">
    <name type="scientific">Aphanomyces invadans</name>
    <dbReference type="NCBI Taxonomy" id="157072"/>
    <lineage>
        <taxon>Eukaryota</taxon>
        <taxon>Sar</taxon>
        <taxon>Stramenopiles</taxon>
        <taxon>Oomycota</taxon>
        <taxon>Saprolegniomycetes</taxon>
        <taxon>Saprolegniales</taxon>
        <taxon>Verrucalvaceae</taxon>
        <taxon>Aphanomyces</taxon>
    </lineage>
</organism>
<dbReference type="GO" id="GO:0006493">
    <property type="term" value="P:protein O-linked glycosylation"/>
    <property type="evidence" value="ECO:0007669"/>
    <property type="project" value="TreeGrafter"/>
</dbReference>